<accession>A0A371D782</accession>
<gene>
    <name evidence="2" type="ORF">OH76DRAFT_1352674</name>
</gene>
<sequence length="458" mass="50198">MAPTLAFRSPGLSHLVPPPSQDFAMQQMPNVFVIPPEEEQGYNPPFMYFDASQAASSSLCISPDLDALDVALGLCQQTDNRAPTFHRSFTNESQDTIVMPRRASLMKLTNMDVDLDTENGQTDIRSRGGVRKYDEEIVEVVKVRRNEGIADVGEGRKMKKSNTFRARASQALRSIKLNVGKSSQRRASVSVPRERERELELEREQSELQAAATLPSRHPYQEEFQPSLKPKSPTMSRRRSVTIGALFTTFSNRDKPSSRPASPSEELMSPSSPTLVSSGSPSIPPSRPMSPTDSIASSHTHRLQPALSIDDFSATPTKSPTLAPEPLNAAQPALSKRKSFRRRLSILELQNLFKIGGSNPSPTEPVTPADQAEDLFSPSRSRPKSMDTAGILSASSSRSSNATFSSSFTDLTARRSASTADLSLVNEDAELEMRLDSLHFDSLHIDPDDILSGLDLAD</sequence>
<evidence type="ECO:0000313" key="2">
    <source>
        <dbReference type="EMBL" id="RDX48401.1"/>
    </source>
</evidence>
<feature type="compositionally biased region" description="Basic and acidic residues" evidence="1">
    <location>
        <begin position="192"/>
        <end position="206"/>
    </location>
</feature>
<proteinExistence type="predicted"/>
<dbReference type="OrthoDB" id="3066311at2759"/>
<dbReference type="EMBL" id="KZ857412">
    <property type="protein sequence ID" value="RDX48401.1"/>
    <property type="molecule type" value="Genomic_DNA"/>
</dbReference>
<organism evidence="2 3">
    <name type="scientific">Lentinus brumalis</name>
    <dbReference type="NCBI Taxonomy" id="2498619"/>
    <lineage>
        <taxon>Eukaryota</taxon>
        <taxon>Fungi</taxon>
        <taxon>Dikarya</taxon>
        <taxon>Basidiomycota</taxon>
        <taxon>Agaricomycotina</taxon>
        <taxon>Agaricomycetes</taxon>
        <taxon>Polyporales</taxon>
        <taxon>Polyporaceae</taxon>
        <taxon>Lentinus</taxon>
    </lineage>
</organism>
<reference evidence="2 3" key="1">
    <citation type="journal article" date="2018" name="Biotechnol. Biofuels">
        <title>Integrative visual omics of the white-rot fungus Polyporus brumalis exposes the biotechnological potential of its oxidative enzymes for delignifying raw plant biomass.</title>
        <authorList>
            <person name="Miyauchi S."/>
            <person name="Rancon A."/>
            <person name="Drula E."/>
            <person name="Hage H."/>
            <person name="Chaduli D."/>
            <person name="Favel A."/>
            <person name="Grisel S."/>
            <person name="Henrissat B."/>
            <person name="Herpoel-Gimbert I."/>
            <person name="Ruiz-Duenas F.J."/>
            <person name="Chevret D."/>
            <person name="Hainaut M."/>
            <person name="Lin J."/>
            <person name="Wang M."/>
            <person name="Pangilinan J."/>
            <person name="Lipzen A."/>
            <person name="Lesage-Meessen L."/>
            <person name="Navarro D."/>
            <person name="Riley R."/>
            <person name="Grigoriev I.V."/>
            <person name="Zhou S."/>
            <person name="Raouche S."/>
            <person name="Rosso M.N."/>
        </authorList>
    </citation>
    <scope>NUCLEOTIDE SEQUENCE [LARGE SCALE GENOMIC DNA]</scope>
    <source>
        <strain evidence="2 3">BRFM 1820</strain>
    </source>
</reference>
<feature type="compositionally biased region" description="Low complexity" evidence="1">
    <location>
        <begin position="260"/>
        <end position="281"/>
    </location>
</feature>
<feature type="region of interest" description="Disordered" evidence="1">
    <location>
        <begin position="355"/>
        <end position="388"/>
    </location>
</feature>
<dbReference type="AlphaFoldDB" id="A0A371D782"/>
<keyword evidence="3" id="KW-1185">Reference proteome</keyword>
<evidence type="ECO:0000313" key="3">
    <source>
        <dbReference type="Proteomes" id="UP000256964"/>
    </source>
</evidence>
<name>A0A371D782_9APHY</name>
<feature type="region of interest" description="Disordered" evidence="1">
    <location>
        <begin position="179"/>
        <end position="336"/>
    </location>
</feature>
<dbReference type="Proteomes" id="UP000256964">
    <property type="component" value="Unassembled WGS sequence"/>
</dbReference>
<protein>
    <submittedName>
        <fullName evidence="2">Uncharacterized protein</fullName>
    </submittedName>
</protein>
<evidence type="ECO:0000256" key="1">
    <source>
        <dbReference type="SAM" id="MobiDB-lite"/>
    </source>
</evidence>